<sequence length="185" mass="17964">MKSSSTLTLLALLTSALAGATTERPSCVTTKTLPPITIYSCPGDSEPTKTVFTPVQSSNPALKPGAPGSSGAPNVPGVPGAPGQPDGSEEPNAGQNDGNIPNPQQPNAPESAGSAPSPGSESGSGPNSHPGQPVGTAEPSTTGPGVAPGSPETPSVIAVAGAPTVQLDLLLFSTAALAALAMVWV</sequence>
<gene>
    <name evidence="3" type="ORF">NECHADRAFT_88323</name>
</gene>
<name>C7ZDL3_FUSV7</name>
<dbReference type="KEGG" id="nhe:NECHADRAFT_88323"/>
<keyword evidence="4" id="KW-1185">Reference proteome</keyword>
<dbReference type="InParanoid" id="C7ZDL3"/>
<evidence type="ECO:0000313" key="3">
    <source>
        <dbReference type="EMBL" id="EEU37846.1"/>
    </source>
</evidence>
<dbReference type="OMA" id="ETHNMTV"/>
<feature type="region of interest" description="Disordered" evidence="1">
    <location>
        <begin position="40"/>
        <end position="156"/>
    </location>
</feature>
<accession>C7ZDL3</accession>
<evidence type="ECO:0000256" key="2">
    <source>
        <dbReference type="SAM" id="SignalP"/>
    </source>
</evidence>
<proteinExistence type="predicted"/>
<dbReference type="AlphaFoldDB" id="C7ZDL3"/>
<dbReference type="EMBL" id="GG698920">
    <property type="protein sequence ID" value="EEU37846.1"/>
    <property type="molecule type" value="Genomic_DNA"/>
</dbReference>
<dbReference type="Proteomes" id="UP000005206">
    <property type="component" value="Chromosome 13"/>
</dbReference>
<feature type="chain" id="PRO_5002987023" evidence="2">
    <location>
        <begin position="23"/>
        <end position="185"/>
    </location>
</feature>
<dbReference type="RefSeq" id="XP_003043559.1">
    <property type="nucleotide sequence ID" value="XM_003043513.1"/>
</dbReference>
<organism evidence="3 4">
    <name type="scientific">Fusarium vanettenii (strain ATCC MYA-4622 / CBS 123669 / FGSC 9596 / NRRL 45880 / 77-13-4)</name>
    <name type="common">Fusarium solani subsp. pisi</name>
    <dbReference type="NCBI Taxonomy" id="660122"/>
    <lineage>
        <taxon>Eukaryota</taxon>
        <taxon>Fungi</taxon>
        <taxon>Dikarya</taxon>
        <taxon>Ascomycota</taxon>
        <taxon>Pezizomycotina</taxon>
        <taxon>Sordariomycetes</taxon>
        <taxon>Hypocreomycetidae</taxon>
        <taxon>Hypocreales</taxon>
        <taxon>Nectriaceae</taxon>
        <taxon>Fusarium</taxon>
        <taxon>Fusarium solani species complex</taxon>
        <taxon>Fusarium vanettenii</taxon>
    </lineage>
</organism>
<feature type="compositionally biased region" description="Polar residues" evidence="1">
    <location>
        <begin position="93"/>
        <end position="102"/>
    </location>
</feature>
<dbReference type="HOGENOM" id="CLU_1461698_0_0_1"/>
<protein>
    <submittedName>
        <fullName evidence="3">Uncharacterized protein</fullName>
    </submittedName>
</protein>
<feature type="compositionally biased region" description="Polar residues" evidence="1">
    <location>
        <begin position="48"/>
        <end position="60"/>
    </location>
</feature>
<dbReference type="GeneID" id="9669876"/>
<keyword evidence="2" id="KW-0732">Signal</keyword>
<feature type="compositionally biased region" description="Low complexity" evidence="1">
    <location>
        <begin position="64"/>
        <end position="86"/>
    </location>
</feature>
<feature type="compositionally biased region" description="Low complexity" evidence="1">
    <location>
        <begin position="107"/>
        <end position="131"/>
    </location>
</feature>
<reference evidence="3 4" key="1">
    <citation type="journal article" date="2009" name="PLoS Genet.">
        <title>The genome of Nectria haematococca: contribution of supernumerary chromosomes to gene expansion.</title>
        <authorList>
            <person name="Coleman J.J."/>
            <person name="Rounsley S.D."/>
            <person name="Rodriguez-Carres M."/>
            <person name="Kuo A."/>
            <person name="Wasmann C.C."/>
            <person name="Grimwood J."/>
            <person name="Schmutz J."/>
            <person name="Taga M."/>
            <person name="White G.J."/>
            <person name="Zhou S."/>
            <person name="Schwartz D.C."/>
            <person name="Freitag M."/>
            <person name="Ma L.J."/>
            <person name="Danchin E.G."/>
            <person name="Henrissat B."/>
            <person name="Coutinho P.M."/>
            <person name="Nelson D.R."/>
            <person name="Straney D."/>
            <person name="Napoli C.A."/>
            <person name="Barker B.M."/>
            <person name="Gribskov M."/>
            <person name="Rep M."/>
            <person name="Kroken S."/>
            <person name="Molnar I."/>
            <person name="Rensing C."/>
            <person name="Kennell J.C."/>
            <person name="Zamora J."/>
            <person name="Farman M.L."/>
            <person name="Selker E.U."/>
            <person name="Salamov A."/>
            <person name="Shapiro H."/>
            <person name="Pangilinan J."/>
            <person name="Lindquist E."/>
            <person name="Lamers C."/>
            <person name="Grigoriev I.V."/>
            <person name="Geiser D.M."/>
            <person name="Covert S.F."/>
            <person name="Temporini E."/>
            <person name="Vanetten H.D."/>
        </authorList>
    </citation>
    <scope>NUCLEOTIDE SEQUENCE [LARGE SCALE GENOMIC DNA]</scope>
    <source>
        <strain evidence="4">ATCC MYA-4622 / CBS 123669 / FGSC 9596 / NRRL 45880 / 77-13-4</strain>
    </source>
</reference>
<evidence type="ECO:0000313" key="4">
    <source>
        <dbReference type="Proteomes" id="UP000005206"/>
    </source>
</evidence>
<dbReference type="OrthoDB" id="5104208at2759"/>
<evidence type="ECO:0000256" key="1">
    <source>
        <dbReference type="SAM" id="MobiDB-lite"/>
    </source>
</evidence>
<feature type="signal peptide" evidence="2">
    <location>
        <begin position="1"/>
        <end position="22"/>
    </location>
</feature>
<dbReference type="VEuPathDB" id="FungiDB:NECHADRAFT_88323"/>